<feature type="transmembrane region" description="Helical" evidence="7">
    <location>
        <begin position="120"/>
        <end position="139"/>
    </location>
</feature>
<dbReference type="Pfam" id="PF06388">
    <property type="entry name" value="DUF1075"/>
    <property type="match status" value="1"/>
</dbReference>
<feature type="region of interest" description="Disordered" evidence="6">
    <location>
        <begin position="32"/>
        <end position="53"/>
    </location>
</feature>
<name>A0A7E4VQW8_PANRE</name>
<evidence type="ECO:0000256" key="7">
    <source>
        <dbReference type="SAM" id="Phobius"/>
    </source>
</evidence>
<evidence type="ECO:0000313" key="8">
    <source>
        <dbReference type="Proteomes" id="UP000492821"/>
    </source>
</evidence>
<sequence>MIALPRAIPCRLGLLAHSHVFPGSHFRFLSTESKDNNKNSNVETADKPTPQYEKPLYATRDRYQSTVKTSRINREADPETGVKPTPRQRWFLVITFLFRNRGEIPEYVPNSTMQRMHDRLRVVFIVVASCIFFSFTLIMETLMGRKIERDRASGVVVTKMA</sequence>
<evidence type="ECO:0000256" key="6">
    <source>
        <dbReference type="SAM" id="MobiDB-lite"/>
    </source>
</evidence>
<dbReference type="WBParaSite" id="Pan_g23880.t1">
    <property type="protein sequence ID" value="Pan_g23880.t1"/>
    <property type="gene ID" value="Pan_g23880"/>
</dbReference>
<keyword evidence="5 7" id="KW-0472">Membrane</keyword>
<evidence type="ECO:0000256" key="1">
    <source>
        <dbReference type="ARBA" id="ARBA00004167"/>
    </source>
</evidence>
<reference evidence="9" key="2">
    <citation type="submission" date="2020-10" db="UniProtKB">
        <authorList>
            <consortium name="WormBaseParasite"/>
        </authorList>
    </citation>
    <scope>IDENTIFICATION</scope>
</reference>
<reference evidence="8" key="1">
    <citation type="journal article" date="2013" name="Genetics">
        <title>The draft genome and transcriptome of Panagrellus redivivus are shaped by the harsh demands of a free-living lifestyle.</title>
        <authorList>
            <person name="Srinivasan J."/>
            <person name="Dillman A.R."/>
            <person name="Macchietto M.G."/>
            <person name="Heikkinen L."/>
            <person name="Lakso M."/>
            <person name="Fracchia K.M."/>
            <person name="Antoshechkin I."/>
            <person name="Mortazavi A."/>
            <person name="Wong G."/>
            <person name="Sternberg P.W."/>
        </authorList>
    </citation>
    <scope>NUCLEOTIDE SEQUENCE [LARGE SCALE GENOMIC DNA]</scope>
    <source>
        <strain evidence="8">MT8872</strain>
    </source>
</reference>
<accession>A0A7E4VQW8</accession>
<dbReference type="Proteomes" id="UP000492821">
    <property type="component" value="Unassembled WGS sequence"/>
</dbReference>
<keyword evidence="8" id="KW-1185">Reference proteome</keyword>
<evidence type="ECO:0000256" key="2">
    <source>
        <dbReference type="ARBA" id="ARBA00007363"/>
    </source>
</evidence>
<comment type="similarity">
    <text evidence="2">Belongs to the UPF0389 family.</text>
</comment>
<dbReference type="AlphaFoldDB" id="A0A7E4VQW8"/>
<keyword evidence="3 7" id="KW-0812">Transmembrane</keyword>
<proteinExistence type="inferred from homology"/>
<organism evidence="8 9">
    <name type="scientific">Panagrellus redivivus</name>
    <name type="common">Microworm</name>
    <dbReference type="NCBI Taxonomy" id="6233"/>
    <lineage>
        <taxon>Eukaryota</taxon>
        <taxon>Metazoa</taxon>
        <taxon>Ecdysozoa</taxon>
        <taxon>Nematoda</taxon>
        <taxon>Chromadorea</taxon>
        <taxon>Rhabditida</taxon>
        <taxon>Tylenchina</taxon>
        <taxon>Panagrolaimomorpha</taxon>
        <taxon>Panagrolaimoidea</taxon>
        <taxon>Panagrolaimidae</taxon>
        <taxon>Panagrellus</taxon>
    </lineage>
</organism>
<evidence type="ECO:0000256" key="5">
    <source>
        <dbReference type="ARBA" id="ARBA00023136"/>
    </source>
</evidence>
<evidence type="ECO:0000313" key="9">
    <source>
        <dbReference type="WBParaSite" id="Pan_g23880.t1"/>
    </source>
</evidence>
<keyword evidence="4 7" id="KW-1133">Transmembrane helix</keyword>
<evidence type="ECO:0000256" key="3">
    <source>
        <dbReference type="ARBA" id="ARBA00022692"/>
    </source>
</evidence>
<protein>
    <submittedName>
        <fullName evidence="9">Neur_chan_memb domain-containing protein</fullName>
    </submittedName>
</protein>
<evidence type="ECO:0000256" key="4">
    <source>
        <dbReference type="ARBA" id="ARBA00022989"/>
    </source>
</evidence>
<dbReference type="InterPro" id="IPR009432">
    <property type="entry name" value="DUF1075"/>
</dbReference>
<comment type="subcellular location">
    <subcellularLocation>
        <location evidence="1">Membrane</location>
        <topology evidence="1">Single-pass membrane protein</topology>
    </subcellularLocation>
</comment>
<dbReference type="GO" id="GO:0016020">
    <property type="term" value="C:membrane"/>
    <property type="evidence" value="ECO:0007669"/>
    <property type="project" value="UniProtKB-SubCell"/>
</dbReference>